<dbReference type="PRINTS" id="PR00081">
    <property type="entry name" value="GDHRDH"/>
</dbReference>
<dbReference type="PANTHER" id="PTHR42879">
    <property type="entry name" value="3-OXOACYL-(ACYL-CARRIER-PROTEIN) REDUCTASE"/>
    <property type="match status" value="1"/>
</dbReference>
<dbReference type="SUPFAM" id="SSF51735">
    <property type="entry name" value="NAD(P)-binding Rossmann-fold domains"/>
    <property type="match status" value="1"/>
</dbReference>
<dbReference type="Proteomes" id="UP000448867">
    <property type="component" value="Unassembled WGS sequence"/>
</dbReference>
<dbReference type="Gene3D" id="3.40.50.720">
    <property type="entry name" value="NAD(P)-binding Rossmann-like Domain"/>
    <property type="match status" value="1"/>
</dbReference>
<evidence type="ECO:0000313" key="3">
    <source>
        <dbReference type="EMBL" id="MRX73271.1"/>
    </source>
</evidence>
<dbReference type="Pfam" id="PF00106">
    <property type="entry name" value="adh_short"/>
    <property type="match status" value="1"/>
</dbReference>
<comment type="caution">
    <text evidence="3">The sequence shown here is derived from an EMBL/GenBank/DDBJ whole genome shotgun (WGS) entry which is preliminary data.</text>
</comment>
<reference evidence="3 4" key="1">
    <citation type="submission" date="2019-11" db="EMBL/GenBank/DDBJ databases">
        <title>Bacillus lacus genome.</title>
        <authorList>
            <person name="Allen C.J."/>
            <person name="Newman J.D."/>
        </authorList>
    </citation>
    <scope>NUCLEOTIDE SEQUENCE [LARGE SCALE GENOMIC DNA]</scope>
    <source>
        <strain evidence="3 4">KCTC 33946</strain>
    </source>
</reference>
<dbReference type="PANTHER" id="PTHR42879:SF2">
    <property type="entry name" value="3-OXOACYL-[ACYL-CARRIER-PROTEIN] REDUCTASE FABG"/>
    <property type="match status" value="1"/>
</dbReference>
<organism evidence="3 4">
    <name type="scientific">Metabacillus lacus</name>
    <dbReference type="NCBI Taxonomy" id="1983721"/>
    <lineage>
        <taxon>Bacteria</taxon>
        <taxon>Bacillati</taxon>
        <taxon>Bacillota</taxon>
        <taxon>Bacilli</taxon>
        <taxon>Bacillales</taxon>
        <taxon>Bacillaceae</taxon>
        <taxon>Metabacillus</taxon>
    </lineage>
</organism>
<dbReference type="PRINTS" id="PR00080">
    <property type="entry name" value="SDRFAMILY"/>
</dbReference>
<proteinExistence type="inferred from homology"/>
<keyword evidence="4" id="KW-1185">Reference proteome</keyword>
<name>A0A7X2J0V6_9BACI</name>
<dbReference type="InterPro" id="IPR050259">
    <property type="entry name" value="SDR"/>
</dbReference>
<accession>A0A7X2J0V6</accession>
<evidence type="ECO:0000313" key="4">
    <source>
        <dbReference type="Proteomes" id="UP000448867"/>
    </source>
</evidence>
<dbReference type="RefSeq" id="WP_154308737.1">
    <property type="nucleotide sequence ID" value="NZ_WKKI01000030.1"/>
</dbReference>
<dbReference type="InterPro" id="IPR036291">
    <property type="entry name" value="NAD(P)-bd_dom_sf"/>
</dbReference>
<protein>
    <submittedName>
        <fullName evidence="3">SDR family NAD(P)-dependent oxidoreductase</fullName>
    </submittedName>
</protein>
<dbReference type="CDD" id="cd05233">
    <property type="entry name" value="SDR_c"/>
    <property type="match status" value="1"/>
</dbReference>
<dbReference type="OrthoDB" id="5786478at2"/>
<sequence length="234" mass="25530">MGNLSGKWAFVTGSSRGIGQQIAIALAEEGCNIIVHGRKKEHTKATQELLKPFSVDLMIVEGDLATEEGVKNVIRQVQSNEGKVDILYNNAAIQSPSKLIWDFTIEDFSSVLAVNFYSIVLLCQAFAPAMKENGYGRIINISSGIKDQPDLSPYGVSKAAVDKFTQDFAFELRNTGVLVNALDPGWLKTDLGGPNAWDEVETVKPGAITLALFENDGPTGQWLSAQEIRKEEKL</sequence>
<dbReference type="AlphaFoldDB" id="A0A7X2J0V6"/>
<evidence type="ECO:0000256" key="2">
    <source>
        <dbReference type="RuleBase" id="RU000363"/>
    </source>
</evidence>
<dbReference type="InterPro" id="IPR002347">
    <property type="entry name" value="SDR_fam"/>
</dbReference>
<gene>
    <name evidence="3" type="ORF">GJU40_14075</name>
</gene>
<comment type="similarity">
    <text evidence="1 2">Belongs to the short-chain dehydrogenases/reductases (SDR) family.</text>
</comment>
<dbReference type="EMBL" id="WKKI01000030">
    <property type="protein sequence ID" value="MRX73271.1"/>
    <property type="molecule type" value="Genomic_DNA"/>
</dbReference>
<evidence type="ECO:0000256" key="1">
    <source>
        <dbReference type="ARBA" id="ARBA00006484"/>
    </source>
</evidence>